<evidence type="ECO:0000256" key="7">
    <source>
        <dbReference type="ARBA" id="ARBA00022755"/>
    </source>
</evidence>
<dbReference type="GO" id="GO:0046084">
    <property type="term" value="P:adenine biosynthetic process"/>
    <property type="evidence" value="ECO:0007669"/>
    <property type="project" value="TreeGrafter"/>
</dbReference>
<evidence type="ECO:0000313" key="13">
    <source>
        <dbReference type="EMBL" id="CAB4776328.1"/>
    </source>
</evidence>
<dbReference type="GO" id="GO:0005829">
    <property type="term" value="C:cytosol"/>
    <property type="evidence" value="ECO:0007669"/>
    <property type="project" value="TreeGrafter"/>
</dbReference>
<dbReference type="Pfam" id="PF02844">
    <property type="entry name" value="GARS_N"/>
    <property type="match status" value="1"/>
</dbReference>
<dbReference type="GO" id="GO:0005524">
    <property type="term" value="F:ATP binding"/>
    <property type="evidence" value="ECO:0007669"/>
    <property type="project" value="UniProtKB-KW"/>
</dbReference>
<dbReference type="InterPro" id="IPR037123">
    <property type="entry name" value="PRibGlycinamide_synth_C_sf"/>
</dbReference>
<keyword evidence="10" id="KW-0511">Multifunctional enzyme</keyword>
<dbReference type="Gene3D" id="3.30.1490.20">
    <property type="entry name" value="ATP-grasp fold, A domain"/>
    <property type="match status" value="1"/>
</dbReference>
<evidence type="ECO:0000256" key="6">
    <source>
        <dbReference type="ARBA" id="ARBA00022741"/>
    </source>
</evidence>
<dbReference type="GO" id="GO:0046872">
    <property type="term" value="F:metal ion binding"/>
    <property type="evidence" value="ECO:0007669"/>
    <property type="project" value="UniProtKB-KW"/>
</dbReference>
<dbReference type="InterPro" id="IPR020561">
    <property type="entry name" value="PRibGlycinamid_synth_ATP-grasp"/>
</dbReference>
<dbReference type="InterPro" id="IPR011761">
    <property type="entry name" value="ATP-grasp"/>
</dbReference>
<dbReference type="InterPro" id="IPR036676">
    <property type="entry name" value="PurM-like_C_sf"/>
</dbReference>
<dbReference type="GO" id="GO:0006189">
    <property type="term" value="P:'de novo' IMP biosynthetic process"/>
    <property type="evidence" value="ECO:0007669"/>
    <property type="project" value="UniProtKB-UniPathway"/>
</dbReference>
<dbReference type="InterPro" id="IPR020562">
    <property type="entry name" value="PRibGlycinamide_synth_N"/>
</dbReference>
<dbReference type="EMBL" id="CAEZYY010000089">
    <property type="protein sequence ID" value="CAB4776328.1"/>
    <property type="molecule type" value="Genomic_DNA"/>
</dbReference>
<comment type="pathway">
    <text evidence="1">Purine metabolism; IMP biosynthesis via de novo pathway; 5-amino-1-(5-phospho-D-ribosyl)imidazole from N(2)-formyl-N(1)-(5-phospho-D-ribosyl)glycinamide: step 2/2.</text>
</comment>
<name>A0A6J6SBB9_9ZZZZ</name>
<dbReference type="InterPro" id="IPR011054">
    <property type="entry name" value="Rudment_hybrid_motif"/>
</dbReference>
<dbReference type="InterPro" id="IPR013815">
    <property type="entry name" value="ATP_grasp_subdomain_1"/>
</dbReference>
<dbReference type="GO" id="GO:0004641">
    <property type="term" value="F:phosphoribosylformylglycinamidine cyclo-ligase activity"/>
    <property type="evidence" value="ECO:0007669"/>
    <property type="project" value="InterPro"/>
</dbReference>
<reference evidence="12" key="1">
    <citation type="submission" date="2020-05" db="EMBL/GenBank/DDBJ databases">
        <authorList>
            <person name="Chiriac C."/>
            <person name="Salcher M."/>
            <person name="Ghai R."/>
            <person name="Kavagutti S V."/>
        </authorList>
    </citation>
    <scope>NUCLEOTIDE SEQUENCE</scope>
</reference>
<sequence>MRVLVVGSGGREHALAVSLQRSPGCGALFTAPGNDAMPGVRLDAAATDVAGIVSACRSLDIGFVVIGPESALEAGLADALIAEGIAVFGPTREGARLEWSKAYTRSLASRLGIPSPRAATFAPGTLEAALDWTAALGVPVVVKVSGLASGKGVVVPEGDNETRSAIGAVAASGEFVIEERLYGAEYSLIALCDGSTAVALPLAQDHKRLGEGDSGPNTGGMGAYAPAPAPGMPDADELLATFVQPVLDHLMSLGTPYRGALFAGLMLTADGPRLLEYNCRLGDPEAQVLLPLVQDDLLLTLHRCATGSLGDGASLTTSGAALGVVLAAQGYPASPRRGDEISGVESVDASRSTVFHAGTRTVRGDGSASSLVTDQGRVLTVVGTGANLAEARANAYASVGQISFEGMQWRRDIGWRSRGALLTTYASAGVDIDEGTRAVDRMRSAVEATHGPAVLSGVGAFGGALDVSSLKAFDHPVLVASTDGVGTKVELAARTGRYRGVGIDIVHHCINDVLVQGARPLFFLDYVASSSLDSGMVAEIVEGMASACGAAGCALLGGETAEMPGVYAPGAFDIAGTLVGVVDRSRLLPMSPPQPGDVLIGLASNGPHTNGYSLLRRALEWIPLDVVVPPLGISLGDALLVPHRNYLPVLEGVLELGLVRALVHVTGGGLPENTPRVLPEGVRAVYDLGSWPVPPLFQLIEELVSLDRVELYRTLNMGIGMVLVVEPHLVEAVRQAISEPTWVIGHLEHGERGVDLR</sequence>
<dbReference type="SUPFAM" id="SSF51246">
    <property type="entry name" value="Rudiment single hybrid motif"/>
    <property type="match status" value="1"/>
</dbReference>
<keyword evidence="6" id="KW-0547">Nucleotide-binding</keyword>
<dbReference type="InterPro" id="IPR020559">
    <property type="entry name" value="PRibGlycinamide_synth_CS"/>
</dbReference>
<evidence type="ECO:0000313" key="12">
    <source>
        <dbReference type="EMBL" id="CAB4731978.1"/>
    </source>
</evidence>
<keyword evidence="8" id="KW-0067">ATP-binding</keyword>
<dbReference type="Pfam" id="PF02843">
    <property type="entry name" value="GARS_C"/>
    <property type="match status" value="1"/>
</dbReference>
<evidence type="ECO:0000256" key="9">
    <source>
        <dbReference type="ARBA" id="ARBA00023211"/>
    </source>
</evidence>
<keyword evidence="7" id="KW-0658">Purine biosynthesis</keyword>
<comment type="pathway">
    <text evidence="2">Purine metabolism; IMP biosynthesis via de novo pathway; N(1)-(5-phospho-D-ribosyl)glycinamide from 5-phospho-alpha-D-ribose 1-diphosphate: step 2/2.</text>
</comment>
<evidence type="ECO:0000259" key="11">
    <source>
        <dbReference type="PROSITE" id="PS50975"/>
    </source>
</evidence>
<dbReference type="InterPro" id="IPR020560">
    <property type="entry name" value="PRibGlycinamide_synth_C-dom"/>
</dbReference>
<dbReference type="InterPro" id="IPR010918">
    <property type="entry name" value="PurM-like_C_dom"/>
</dbReference>
<dbReference type="GO" id="GO:0004637">
    <property type="term" value="F:phosphoribosylamine-glycine ligase activity"/>
    <property type="evidence" value="ECO:0007669"/>
    <property type="project" value="InterPro"/>
</dbReference>
<proteinExistence type="inferred from homology"/>
<dbReference type="Pfam" id="PF00586">
    <property type="entry name" value="AIRS"/>
    <property type="match status" value="1"/>
</dbReference>
<evidence type="ECO:0000256" key="2">
    <source>
        <dbReference type="ARBA" id="ARBA00005174"/>
    </source>
</evidence>
<dbReference type="FunFam" id="3.30.1330.10:FF:000001">
    <property type="entry name" value="Phosphoribosylformylglycinamidine cyclo-ligase"/>
    <property type="match status" value="1"/>
</dbReference>
<protein>
    <submittedName>
        <fullName evidence="12">Unannotated protein</fullName>
    </submittedName>
</protein>
<feature type="domain" description="ATP-grasp" evidence="11">
    <location>
        <begin position="105"/>
        <end position="306"/>
    </location>
</feature>
<keyword evidence="5" id="KW-0479">Metal-binding</keyword>
<dbReference type="SUPFAM" id="SSF55326">
    <property type="entry name" value="PurM N-terminal domain-like"/>
    <property type="match status" value="1"/>
</dbReference>
<dbReference type="PROSITE" id="PS00184">
    <property type="entry name" value="GARS"/>
    <property type="match status" value="1"/>
</dbReference>
<dbReference type="InterPro" id="IPR036921">
    <property type="entry name" value="PurM-like_N_sf"/>
</dbReference>
<dbReference type="CDD" id="cd02196">
    <property type="entry name" value="PurM"/>
    <property type="match status" value="1"/>
</dbReference>
<evidence type="ECO:0000256" key="8">
    <source>
        <dbReference type="ARBA" id="ARBA00022840"/>
    </source>
</evidence>
<evidence type="ECO:0000256" key="5">
    <source>
        <dbReference type="ARBA" id="ARBA00022723"/>
    </source>
</evidence>
<dbReference type="EMBL" id="CAEZXX010000252">
    <property type="protein sequence ID" value="CAB4731978.1"/>
    <property type="molecule type" value="Genomic_DNA"/>
</dbReference>
<evidence type="ECO:0000256" key="4">
    <source>
        <dbReference type="ARBA" id="ARBA00022598"/>
    </source>
</evidence>
<dbReference type="HAMAP" id="MF_00741">
    <property type="entry name" value="AIRS"/>
    <property type="match status" value="1"/>
</dbReference>
<dbReference type="InterPro" id="IPR004733">
    <property type="entry name" value="PurM_cligase"/>
</dbReference>
<dbReference type="SMART" id="SM01209">
    <property type="entry name" value="GARS_A"/>
    <property type="match status" value="1"/>
</dbReference>
<dbReference type="SUPFAM" id="SSF52440">
    <property type="entry name" value="PreATP-grasp domain"/>
    <property type="match status" value="1"/>
</dbReference>
<dbReference type="Pfam" id="PF02769">
    <property type="entry name" value="AIRS_C"/>
    <property type="match status" value="1"/>
</dbReference>
<dbReference type="Gene3D" id="3.30.470.20">
    <property type="entry name" value="ATP-grasp fold, B domain"/>
    <property type="match status" value="1"/>
</dbReference>
<dbReference type="Gene3D" id="3.40.50.20">
    <property type="match status" value="1"/>
</dbReference>
<dbReference type="NCBIfam" id="TIGR00877">
    <property type="entry name" value="purD"/>
    <property type="match status" value="1"/>
</dbReference>
<dbReference type="Gene3D" id="3.90.600.10">
    <property type="entry name" value="Phosphoribosylglycinamide synthetase, C-terminal domain"/>
    <property type="match status" value="1"/>
</dbReference>
<gene>
    <name evidence="12" type="ORF">UFOPK2602_02390</name>
    <name evidence="13" type="ORF">UFOPK2806_02726</name>
</gene>
<dbReference type="InterPro" id="IPR000115">
    <property type="entry name" value="PRibGlycinamide_synth"/>
</dbReference>
<dbReference type="InterPro" id="IPR016185">
    <property type="entry name" value="PreATP-grasp_dom_sf"/>
</dbReference>
<dbReference type="InterPro" id="IPR016188">
    <property type="entry name" value="PurM-like_N"/>
</dbReference>
<comment type="similarity">
    <text evidence="3">In the N-terminal section; belongs to the GARS family.</text>
</comment>
<dbReference type="SUPFAM" id="SSF56059">
    <property type="entry name" value="Glutathione synthetase ATP-binding domain-like"/>
    <property type="match status" value="1"/>
</dbReference>
<dbReference type="PANTHER" id="PTHR10520:SF12">
    <property type="entry name" value="TRIFUNCTIONAL PURINE BIOSYNTHETIC PROTEIN ADENOSINE-3"/>
    <property type="match status" value="1"/>
</dbReference>
<dbReference type="Gene3D" id="3.90.650.10">
    <property type="entry name" value="PurM-like C-terminal domain"/>
    <property type="match status" value="1"/>
</dbReference>
<dbReference type="HAMAP" id="MF_00138">
    <property type="entry name" value="GARS"/>
    <property type="match status" value="1"/>
</dbReference>
<accession>A0A6J6SBB9</accession>
<dbReference type="PROSITE" id="PS50975">
    <property type="entry name" value="ATP_GRASP"/>
    <property type="match status" value="1"/>
</dbReference>
<dbReference type="NCBIfam" id="TIGR00878">
    <property type="entry name" value="purM"/>
    <property type="match status" value="1"/>
</dbReference>
<dbReference type="SUPFAM" id="SSF56042">
    <property type="entry name" value="PurM C-terminal domain-like"/>
    <property type="match status" value="1"/>
</dbReference>
<keyword evidence="4" id="KW-0436">Ligase</keyword>
<evidence type="ECO:0000256" key="3">
    <source>
        <dbReference type="ARBA" id="ARBA00007423"/>
    </source>
</evidence>
<keyword evidence="9" id="KW-0464">Manganese</keyword>
<dbReference type="Gene3D" id="3.30.1330.10">
    <property type="entry name" value="PurM-like, N-terminal domain"/>
    <property type="match status" value="1"/>
</dbReference>
<evidence type="ECO:0000256" key="10">
    <source>
        <dbReference type="ARBA" id="ARBA00023268"/>
    </source>
</evidence>
<dbReference type="SMART" id="SM01210">
    <property type="entry name" value="GARS_C"/>
    <property type="match status" value="1"/>
</dbReference>
<dbReference type="UniPathway" id="UPA00074">
    <property type="reaction ID" value="UER00125"/>
</dbReference>
<organism evidence="12">
    <name type="scientific">freshwater metagenome</name>
    <dbReference type="NCBI Taxonomy" id="449393"/>
    <lineage>
        <taxon>unclassified sequences</taxon>
        <taxon>metagenomes</taxon>
        <taxon>ecological metagenomes</taxon>
    </lineage>
</organism>
<dbReference type="Pfam" id="PF01071">
    <property type="entry name" value="GARS_A"/>
    <property type="match status" value="1"/>
</dbReference>
<dbReference type="AlphaFoldDB" id="A0A6J6SBB9"/>
<evidence type="ECO:0000256" key="1">
    <source>
        <dbReference type="ARBA" id="ARBA00004686"/>
    </source>
</evidence>
<dbReference type="PANTHER" id="PTHR10520">
    <property type="entry name" value="TRIFUNCTIONAL PURINE BIOSYNTHETIC PROTEIN ADENOSINE-3-RELATED"/>
    <property type="match status" value="1"/>
</dbReference>